<evidence type="ECO:0000313" key="1">
    <source>
        <dbReference type="EMBL" id="KZN67531.1"/>
    </source>
</evidence>
<dbReference type="AlphaFoldDB" id="A0A167N5F0"/>
<dbReference type="RefSeq" id="WP_063380872.1">
    <property type="nucleotide sequence ID" value="NZ_AUXX01000012.1"/>
</dbReference>
<dbReference type="Proteomes" id="UP000076661">
    <property type="component" value="Unassembled WGS sequence"/>
</dbReference>
<evidence type="ECO:0000313" key="2">
    <source>
        <dbReference type="Proteomes" id="UP000076661"/>
    </source>
</evidence>
<dbReference type="SUPFAM" id="SSF52540">
    <property type="entry name" value="P-loop containing nucleoside triphosphate hydrolases"/>
    <property type="match status" value="1"/>
</dbReference>
<reference evidence="1 2" key="1">
    <citation type="submission" date="2013-07" db="EMBL/GenBank/DDBJ databases">
        <title>Comparative Genomic and Metabolomic Analysis of Twelve Strains of Pseudoalteromonas luteoviolacea.</title>
        <authorList>
            <person name="Vynne N.G."/>
            <person name="Mansson M."/>
            <person name="Gram L."/>
        </authorList>
    </citation>
    <scope>NUCLEOTIDE SEQUENCE [LARGE SCALE GENOMIC DNA]</scope>
    <source>
        <strain evidence="1 2">S4060-1</strain>
    </source>
</reference>
<gene>
    <name evidence="1" type="ORF">N478_01910</name>
</gene>
<protein>
    <submittedName>
        <fullName evidence="1">Uncharacterized protein</fullName>
    </submittedName>
</protein>
<comment type="caution">
    <text evidence="1">The sequence shown here is derived from an EMBL/GenBank/DDBJ whole genome shotgun (WGS) entry which is preliminary data.</text>
</comment>
<dbReference type="NCBIfam" id="NF041743">
    <property type="entry name" value="RdrA"/>
    <property type="match status" value="1"/>
</dbReference>
<organism evidence="1 2">
    <name type="scientific">Pseudoalteromonas luteoviolacea S4060-1</name>
    <dbReference type="NCBI Taxonomy" id="1365257"/>
    <lineage>
        <taxon>Bacteria</taxon>
        <taxon>Pseudomonadati</taxon>
        <taxon>Pseudomonadota</taxon>
        <taxon>Gammaproteobacteria</taxon>
        <taxon>Alteromonadales</taxon>
        <taxon>Pseudoalteromonadaceae</taxon>
        <taxon>Pseudoalteromonas</taxon>
    </lineage>
</organism>
<accession>A0A167N5F0</accession>
<dbReference type="EMBL" id="AUXX01000012">
    <property type="protein sequence ID" value="KZN67531.1"/>
    <property type="molecule type" value="Genomic_DNA"/>
</dbReference>
<sequence length="890" mass="103274">MAIKYILDLTKEEYRDDFVGADKSQPVKYREFWQFEAREKLVNNLASFLNDAKQYRQSRSEDKNKTWLSHNAILVTGQRGTGKTVFLRNVKSMWRAAMQERDDVHANEIFFLDAIDPTMLVDNDNFANVIIAQIYSEVESKFNSSNCCNGNQKSEAQKGDFYKRLKILADALGKKEEFEGCTGVDKILQYKSGINIEKYFHQFVESAIQILGCNALALPIDDVDMALERAYEVVDEVRRLLGCPYIIPIVSGDYNLYEKMTNIHFDEKVYRNAVSRVDQDEYAKELTKAYLAKVFPNHMRISLLPISYISPSLQIRVSKQESLVEYYSYREHKRNIFAQFYPLCLNEEALYKWPEPEFAREFTQFIRAIAPHEVEYALQGDRATSYELWKNFINWAEQKQSGVAYTNADSLLTLHNIDEDDSFNIMDLPSFNPKLQIRKEHLVWEEKRFLASQLKSLGEGGQWQVENKALLEAAFDKADNTLKSMPPLEFFHHSCSISLAEKAAAMREGDEEPAAYIEKISNSNGKETITPYNLNAVLLDIYAYGDMYSKLGNNYQFVCLSRAFEIILYSFTKYDSENKTTETLAKILHRRPFYSIFNMAPTKMITGDREDDEDESFEAELQESKLYTANLLNAQIQDWKVEHKALFESLTGEQLIPIFSYIFNKVFTAFHVFKFENFVKQSSGADEHLTDFIKRFEYMMVNAAYTAMIEGTAVQASVAITSNLETLRSHIQFNRYDRVLSRNRKIFAEQQTNKDSITTLFVKALESHPLFTMIQSQLESDTLIEPRIRLGASSRRRPKQVVYGNTKVSPRLEKQIQKFFKAHSEILDPRISTVKRIKDELDTYLDLEEKARELFEKYVLPEGLDYIEMEEISGDRVNNFIVALFELFTE</sequence>
<proteinExistence type="predicted"/>
<dbReference type="PATRIC" id="fig|1365257.3.peg.1970"/>
<dbReference type="InterPro" id="IPR027417">
    <property type="entry name" value="P-loop_NTPase"/>
</dbReference>
<name>A0A167N5F0_9GAMM</name>